<evidence type="ECO:0008006" key="3">
    <source>
        <dbReference type="Google" id="ProtNLM"/>
    </source>
</evidence>
<dbReference type="EMBL" id="CP014945">
    <property type="protein sequence ID" value="AMT96506.1"/>
    <property type="molecule type" value="Genomic_DNA"/>
</dbReference>
<dbReference type="RefSeq" id="WP_062844187.1">
    <property type="nucleotide sequence ID" value="NZ_CP014945.1"/>
</dbReference>
<evidence type="ECO:0000313" key="1">
    <source>
        <dbReference type="EMBL" id="AMT96506.1"/>
    </source>
</evidence>
<dbReference type="GeneID" id="33060141"/>
<evidence type="ECO:0000313" key="2">
    <source>
        <dbReference type="Proteomes" id="UP000076104"/>
    </source>
</evidence>
<dbReference type="Proteomes" id="UP000076104">
    <property type="component" value="Chromosome"/>
</dbReference>
<accession>A0ABN4N0R1</accession>
<gene>
    <name evidence="1" type="ORF">A3K91_0891</name>
</gene>
<sequence length="311" mass="35881">MSYPHIHQSKLISTIDLLVRGVLFDDIDISQVRVQLSNLYLPLLDDYDSALEYAQTVEAFRHSAEKVMADPHSQAQRWDDYNTAQFMDYLGTYKALITAEDAKLNKQEKSNSKVLEVDLRKLFRRYSRLLFVRVDLAYLKDTMHLVDIEDLHRHLKKLRDFIGNKNTCFEGLVGHAIAIEQGHEHGYHCHVLLIYNGAKRRKDTYLGQAVGEKWESITDGLGSYYNCNHPANKRAYEKSGTLGIGMISRHDAQGVENAIRTALYLTDPGKTDRYTDRLDQHLKVKLPKMKTFTRGIVKDKEKKKKYSSFNP</sequence>
<proteinExistence type="predicted"/>
<organism evidence="1 2">
    <name type="scientific">Psychrobacter alimentarius</name>
    <dbReference type="NCBI Taxonomy" id="261164"/>
    <lineage>
        <taxon>Bacteria</taxon>
        <taxon>Pseudomonadati</taxon>
        <taxon>Pseudomonadota</taxon>
        <taxon>Gammaproteobacteria</taxon>
        <taxon>Moraxellales</taxon>
        <taxon>Moraxellaceae</taxon>
        <taxon>Psychrobacter</taxon>
    </lineage>
</organism>
<keyword evidence="2" id="KW-1185">Reference proteome</keyword>
<protein>
    <recommendedName>
        <fullName evidence="3">Inovirus Gp2 family protein</fullName>
    </recommendedName>
</protein>
<reference evidence="1 2" key="1">
    <citation type="submission" date="2016-03" db="EMBL/GenBank/DDBJ databases">
        <title>Genome sequencing of Psychrobacter alimentarius PAMC 27889.</title>
        <authorList>
            <person name="Lee J."/>
            <person name="Kim O.-S."/>
        </authorList>
    </citation>
    <scope>NUCLEOTIDE SEQUENCE [LARGE SCALE GENOMIC DNA]</scope>
    <source>
        <strain evidence="1 2">PAMC 27889</strain>
    </source>
</reference>
<name>A0ABN4N0R1_9GAMM</name>